<dbReference type="Proteomes" id="UP000789901">
    <property type="component" value="Unassembled WGS sequence"/>
</dbReference>
<organism evidence="1 2">
    <name type="scientific">Gigaspora margarita</name>
    <dbReference type="NCBI Taxonomy" id="4874"/>
    <lineage>
        <taxon>Eukaryota</taxon>
        <taxon>Fungi</taxon>
        <taxon>Fungi incertae sedis</taxon>
        <taxon>Mucoromycota</taxon>
        <taxon>Glomeromycotina</taxon>
        <taxon>Glomeromycetes</taxon>
        <taxon>Diversisporales</taxon>
        <taxon>Gigasporaceae</taxon>
        <taxon>Gigaspora</taxon>
    </lineage>
</organism>
<name>A0ABN7WW72_GIGMA</name>
<evidence type="ECO:0000313" key="1">
    <source>
        <dbReference type="EMBL" id="CAG8842319.1"/>
    </source>
</evidence>
<evidence type="ECO:0000313" key="2">
    <source>
        <dbReference type="Proteomes" id="UP000789901"/>
    </source>
</evidence>
<reference evidence="1 2" key="1">
    <citation type="submission" date="2021-06" db="EMBL/GenBank/DDBJ databases">
        <authorList>
            <person name="Kallberg Y."/>
            <person name="Tangrot J."/>
            <person name="Rosling A."/>
        </authorList>
    </citation>
    <scope>NUCLEOTIDE SEQUENCE [LARGE SCALE GENOMIC DNA]</scope>
    <source>
        <strain evidence="1 2">120-4 pot B 10/14</strain>
    </source>
</reference>
<gene>
    <name evidence="1" type="ORF">GMARGA_LOCUS35918</name>
</gene>
<feature type="non-terminal residue" evidence="1">
    <location>
        <position position="1"/>
    </location>
</feature>
<proteinExistence type="predicted"/>
<dbReference type="EMBL" id="CAJVQB010068625">
    <property type="protein sequence ID" value="CAG8842319.1"/>
    <property type="molecule type" value="Genomic_DNA"/>
</dbReference>
<feature type="non-terminal residue" evidence="1">
    <location>
        <position position="168"/>
    </location>
</feature>
<sequence>TIENKINNYLQTLLQSIQYTSFTPILYSAISNEASSSESVPFISLFSTIESEKPHYNATAQKSSINKQRRAEDQLAQINETKQEIKAKKIRQKLKNYAATQARSQAKKHEALKNRRELVKNTKQFASAFASHSVIISQNDKAKILLGIPAVGRTFKTIQSVYKPVEIP</sequence>
<accession>A0ABN7WW72</accession>
<keyword evidence="2" id="KW-1185">Reference proteome</keyword>
<comment type="caution">
    <text evidence="1">The sequence shown here is derived from an EMBL/GenBank/DDBJ whole genome shotgun (WGS) entry which is preliminary data.</text>
</comment>
<protein>
    <submittedName>
        <fullName evidence="1">1303_t:CDS:1</fullName>
    </submittedName>
</protein>